<dbReference type="STRING" id="7897.ENSLACP00000022804"/>
<dbReference type="EC" id="3.3.2.2" evidence="6"/>
<accession>M3XJ98</accession>
<reference evidence="10" key="2">
    <citation type="submission" date="2025-08" db="UniProtKB">
        <authorList>
            <consortium name="Ensembl"/>
        </authorList>
    </citation>
    <scope>IDENTIFICATION</scope>
</reference>
<keyword evidence="11" id="KW-1185">Reference proteome</keyword>
<dbReference type="HOGENOM" id="CLU_079086_1_0_1"/>
<feature type="transmembrane region" description="Helical" evidence="9">
    <location>
        <begin position="38"/>
        <end position="57"/>
    </location>
</feature>
<dbReference type="AlphaFoldDB" id="M3XJ98"/>
<dbReference type="EMBL" id="AFYH01245390">
    <property type="status" value="NOT_ANNOTATED_CDS"/>
    <property type="molecule type" value="Genomic_DNA"/>
</dbReference>
<dbReference type="EMBL" id="AFYH01245386">
    <property type="status" value="NOT_ANNOTATED_CDS"/>
    <property type="molecule type" value="Genomic_DNA"/>
</dbReference>
<comment type="similarity">
    <text evidence="2">Belongs to the TMEM86 family.</text>
</comment>
<dbReference type="KEGG" id="lcm:102366069"/>
<dbReference type="OMA" id="ACLIWPA"/>
<keyword evidence="3 9" id="KW-0812">Transmembrane</keyword>
<dbReference type="GO" id="GO:0016020">
    <property type="term" value="C:membrane"/>
    <property type="evidence" value="ECO:0007669"/>
    <property type="project" value="UniProtKB-SubCell"/>
</dbReference>
<dbReference type="EMBL" id="AFYH01245391">
    <property type="status" value="NOT_ANNOTATED_CDS"/>
    <property type="molecule type" value="Genomic_DNA"/>
</dbReference>
<dbReference type="eggNOG" id="KOG4804">
    <property type="taxonomic scope" value="Eukaryota"/>
</dbReference>
<dbReference type="EMBL" id="AFYH01245388">
    <property type="status" value="NOT_ANNOTATED_CDS"/>
    <property type="molecule type" value="Genomic_DNA"/>
</dbReference>
<dbReference type="Ensembl" id="ENSLACT00000025945.1">
    <property type="protein sequence ID" value="ENSLACP00000022804.1"/>
    <property type="gene ID" value="ENSLACG00000022553.1"/>
</dbReference>
<reference evidence="10" key="3">
    <citation type="submission" date="2025-09" db="UniProtKB">
        <authorList>
            <consortium name="Ensembl"/>
        </authorList>
    </citation>
    <scope>IDENTIFICATION</scope>
</reference>
<comment type="catalytic activity">
    <reaction evidence="8">
        <text>a 1-O-(1Z-alkenyl)-sn-glycero-3-phosphocholine + H2O = a 2,3-saturated aldehyde + sn-glycerol 3-phosphocholine</text>
        <dbReference type="Rhea" id="RHEA:22544"/>
        <dbReference type="ChEBI" id="CHEBI:15377"/>
        <dbReference type="ChEBI" id="CHEBI:16870"/>
        <dbReference type="ChEBI" id="CHEBI:73359"/>
        <dbReference type="ChEBI" id="CHEBI:77287"/>
        <dbReference type="EC" id="3.3.2.2"/>
    </reaction>
</comment>
<feature type="transmembrane region" description="Helical" evidence="9">
    <location>
        <begin position="134"/>
        <end position="153"/>
    </location>
</feature>
<keyword evidence="4 9" id="KW-1133">Transmembrane helix</keyword>
<protein>
    <recommendedName>
        <fullName evidence="6">lysoplasmalogenase</fullName>
        <ecNumber evidence="6">3.3.2.2</ecNumber>
    </recommendedName>
</protein>
<dbReference type="OrthoDB" id="2133758at2759"/>
<evidence type="ECO:0000256" key="1">
    <source>
        <dbReference type="ARBA" id="ARBA00004141"/>
    </source>
</evidence>
<evidence type="ECO:0000256" key="9">
    <source>
        <dbReference type="SAM" id="Phobius"/>
    </source>
</evidence>
<dbReference type="EMBL" id="AFYH01245389">
    <property type="status" value="NOT_ANNOTATED_CDS"/>
    <property type="molecule type" value="Genomic_DNA"/>
</dbReference>
<organism evidence="10 11">
    <name type="scientific">Latimeria chalumnae</name>
    <name type="common">Coelacanth</name>
    <dbReference type="NCBI Taxonomy" id="7897"/>
    <lineage>
        <taxon>Eukaryota</taxon>
        <taxon>Metazoa</taxon>
        <taxon>Chordata</taxon>
        <taxon>Craniata</taxon>
        <taxon>Vertebrata</taxon>
        <taxon>Euteleostomi</taxon>
        <taxon>Coelacanthiformes</taxon>
        <taxon>Coelacanthidae</taxon>
        <taxon>Latimeria</taxon>
    </lineage>
</organism>
<evidence type="ECO:0000313" key="10">
    <source>
        <dbReference type="Ensembl" id="ENSLACP00000022804.1"/>
    </source>
</evidence>
<feature type="transmembrane region" description="Helical" evidence="9">
    <location>
        <begin position="196"/>
        <end position="218"/>
    </location>
</feature>
<sequence>MKSVILKLTPFLSSFCLYFILGMPSAEPSWFTAMMKCLPILCLGIFVVAYANSLGVINSYSKKILLALMFSAIGDVCLNWASLLFYGLGIFSIAHVIYLWAFGLEPLKPWILLVLGLTFTVVYSLIYSCLKGSFVFMVGLYCVILCLMSWRAFARVQSPDNGCSWSNLFPAIGTLFFMFSDIILGRHNFCTPIANGPAFILSTYYLGQMFIAVSIVNYSNGNDEGYLFWKRS</sequence>
<dbReference type="Proteomes" id="UP000008672">
    <property type="component" value="Unassembled WGS sequence"/>
</dbReference>
<dbReference type="EMBL" id="AFYH01245387">
    <property type="status" value="NOT_ANNOTATED_CDS"/>
    <property type="molecule type" value="Genomic_DNA"/>
</dbReference>
<dbReference type="GeneTree" id="ENSGT00390000007101"/>
<evidence type="ECO:0000256" key="6">
    <source>
        <dbReference type="ARBA" id="ARBA00035673"/>
    </source>
</evidence>
<proteinExistence type="inferred from homology"/>
<dbReference type="GO" id="GO:0047408">
    <property type="term" value="F:alkenylglycerophosphocholine hydrolase activity"/>
    <property type="evidence" value="ECO:0007669"/>
    <property type="project" value="UniProtKB-EC"/>
</dbReference>
<dbReference type="PANTHER" id="PTHR31885:SF12">
    <property type="entry name" value="LYSOPLASMALOGENASE"/>
    <property type="match status" value="1"/>
</dbReference>
<name>M3XJ98_LATCH</name>
<comment type="catalytic activity">
    <reaction evidence="7">
        <text>a 1-O-(1Z-alkenyl)-sn-glycero-3-phosphoethanolamine + H2O = a 2,3-saturated aldehyde + sn-glycero-3-phosphoethanolamine</text>
        <dbReference type="Rhea" id="RHEA:16905"/>
        <dbReference type="ChEBI" id="CHEBI:15377"/>
        <dbReference type="ChEBI" id="CHEBI:73359"/>
        <dbReference type="ChEBI" id="CHEBI:77288"/>
        <dbReference type="ChEBI" id="CHEBI:143890"/>
        <dbReference type="EC" id="3.3.2.2"/>
    </reaction>
</comment>
<evidence type="ECO:0000256" key="7">
    <source>
        <dbReference type="ARBA" id="ARBA00049458"/>
    </source>
</evidence>
<dbReference type="InterPro" id="IPR012506">
    <property type="entry name" value="TMEM86B-like"/>
</dbReference>
<evidence type="ECO:0000313" key="11">
    <source>
        <dbReference type="Proteomes" id="UP000008672"/>
    </source>
</evidence>
<comment type="subcellular location">
    <subcellularLocation>
        <location evidence="1">Membrane</location>
        <topology evidence="1">Multi-pass membrane protein</topology>
    </subcellularLocation>
</comment>
<dbReference type="Pfam" id="PF07947">
    <property type="entry name" value="YhhN"/>
    <property type="match status" value="1"/>
</dbReference>
<evidence type="ECO:0000256" key="3">
    <source>
        <dbReference type="ARBA" id="ARBA00022692"/>
    </source>
</evidence>
<keyword evidence="5 9" id="KW-0472">Membrane</keyword>
<evidence type="ECO:0000256" key="8">
    <source>
        <dbReference type="ARBA" id="ARBA00049560"/>
    </source>
</evidence>
<feature type="transmembrane region" description="Helical" evidence="9">
    <location>
        <begin position="107"/>
        <end position="127"/>
    </location>
</feature>
<evidence type="ECO:0000256" key="5">
    <source>
        <dbReference type="ARBA" id="ARBA00023136"/>
    </source>
</evidence>
<feature type="transmembrane region" description="Helical" evidence="9">
    <location>
        <begin position="165"/>
        <end position="184"/>
    </location>
</feature>
<evidence type="ECO:0000256" key="2">
    <source>
        <dbReference type="ARBA" id="ARBA00007375"/>
    </source>
</evidence>
<dbReference type="InParanoid" id="M3XJ98"/>
<dbReference type="PANTHER" id="PTHR31885">
    <property type="entry name" value="GH04784P"/>
    <property type="match status" value="1"/>
</dbReference>
<evidence type="ECO:0000256" key="4">
    <source>
        <dbReference type="ARBA" id="ARBA00022989"/>
    </source>
</evidence>
<reference evidence="11" key="1">
    <citation type="submission" date="2011-08" db="EMBL/GenBank/DDBJ databases">
        <title>The draft genome of Latimeria chalumnae.</title>
        <authorList>
            <person name="Di Palma F."/>
            <person name="Alfoldi J."/>
            <person name="Johnson J."/>
            <person name="Berlin A."/>
            <person name="Gnerre S."/>
            <person name="Jaffe D."/>
            <person name="MacCallum I."/>
            <person name="Young S."/>
            <person name="Walker B.J."/>
            <person name="Lander E."/>
            <person name="Lindblad-Toh K."/>
        </authorList>
    </citation>
    <scope>NUCLEOTIDE SEQUENCE [LARGE SCALE GENOMIC DNA]</scope>
    <source>
        <strain evidence="11">Wild caught</strain>
    </source>
</reference>
<feature type="transmembrane region" description="Helical" evidence="9">
    <location>
        <begin position="78"/>
        <end position="101"/>
    </location>
</feature>